<dbReference type="GO" id="GO:0050043">
    <property type="term" value="F:lactate racemase activity"/>
    <property type="evidence" value="ECO:0007669"/>
    <property type="project" value="InterPro"/>
</dbReference>
<evidence type="ECO:0000313" key="3">
    <source>
        <dbReference type="Proteomes" id="UP000005361"/>
    </source>
</evidence>
<name>I9NJR3_9FIRM</name>
<organism evidence="2 3">
    <name type="scientific">Pelosinus fermentans JBW45</name>
    <dbReference type="NCBI Taxonomy" id="1192197"/>
    <lineage>
        <taxon>Bacteria</taxon>
        <taxon>Bacillati</taxon>
        <taxon>Bacillota</taxon>
        <taxon>Negativicutes</taxon>
        <taxon>Selenomonadales</taxon>
        <taxon>Sporomusaceae</taxon>
        <taxon>Pelosinus</taxon>
    </lineage>
</organism>
<dbReference type="KEGG" id="pft:JBW_00187"/>
<dbReference type="HOGENOM" id="CLU_055092_0_0_9"/>
<proteinExistence type="predicted"/>
<dbReference type="AlphaFoldDB" id="I9NJR3"/>
<reference evidence="3" key="2">
    <citation type="submission" date="2015-02" db="EMBL/GenBank/DDBJ databases">
        <title>Complete Genome Sequence of Pelosinus fermentans JBW45.</title>
        <authorList>
            <person name="De Leon K.B."/>
            <person name="Utturkar S.M."/>
            <person name="Camilleri L.B."/>
            <person name="Arkin A.P."/>
            <person name="Fields M.W."/>
            <person name="Brown S.D."/>
            <person name="Wall J.D."/>
        </authorList>
    </citation>
    <scope>NUCLEOTIDE SEQUENCE [LARGE SCALE GENOMIC DNA]</scope>
    <source>
        <strain evidence="3">JBW45</strain>
    </source>
</reference>
<dbReference type="RefSeq" id="WP_007961132.1">
    <property type="nucleotide sequence ID" value="NZ_CP010978.1"/>
</dbReference>
<feature type="domain" description="LarA-like N-terminal" evidence="1">
    <location>
        <begin position="24"/>
        <end position="187"/>
    </location>
</feature>
<sequence>MPILLEEDLKMQLPRMIKVRQKFKDEHILNIEEAIRQELKQDKIKSLIKPGQSIAVAVGSRGINHLSKIVKETVNYLKELGAFPFIVPAMGSHGGATADGQLEVLSGYGVTEQAMGVPIKSSMEVVLLGFTPNGIPAYMDKHALAADMVVLINRVKPHTGFRGPIESGICKMMAIGLGKHVGCSRLHQEARSGFSSALVSVAEVFMEKANFGFGLAIVENAFDQTAFVKALVKDELLKEEQELLIKAKALLPALLLPKIDVLLVEQIGKNISGPGMDPNIIGRHSAFGEVAGYVGPTIERIVVLDLSKGTHGNATGIGTADFITKTAFDKIDFMATYANQIAARNPAGGRIPITMETEREALIAAIKCCRNIDENGPCIVRIKDTLHLSEIWLSENMLPFIAGNSLLEIME</sequence>
<dbReference type="Pfam" id="PF09861">
    <property type="entry name" value="Lar_N"/>
    <property type="match status" value="1"/>
</dbReference>
<evidence type="ECO:0000313" key="2">
    <source>
        <dbReference type="EMBL" id="AJQ25539.1"/>
    </source>
</evidence>
<evidence type="ECO:0000259" key="1">
    <source>
        <dbReference type="Pfam" id="PF09861"/>
    </source>
</evidence>
<dbReference type="InterPro" id="IPR018657">
    <property type="entry name" value="LarA-like_N"/>
</dbReference>
<dbReference type="EMBL" id="CP010978">
    <property type="protein sequence ID" value="AJQ25539.1"/>
    <property type="molecule type" value="Genomic_DNA"/>
</dbReference>
<dbReference type="Proteomes" id="UP000005361">
    <property type="component" value="Chromosome"/>
</dbReference>
<accession>I9NJR3</accession>
<gene>
    <name evidence="2" type="ORF">JBW_00187</name>
</gene>
<reference evidence="2 3" key="1">
    <citation type="journal article" date="2015" name="Genome Announc.">
        <title>Complete Genome Sequence of Pelosinus fermentans JBW45, a Member of a Remarkably Competitive Group of Negativicutes in the Firmicutes Phylum.</title>
        <authorList>
            <person name="De Leon K.B."/>
            <person name="Utturkar S.M."/>
            <person name="Camilleri L.B."/>
            <person name="Elias D.A."/>
            <person name="Arkin A.P."/>
            <person name="Fields M.W."/>
            <person name="Brown S.D."/>
            <person name="Wall J.D."/>
        </authorList>
    </citation>
    <scope>NUCLEOTIDE SEQUENCE [LARGE SCALE GENOMIC DNA]</scope>
    <source>
        <strain evidence="2 3">JBW45</strain>
    </source>
</reference>
<dbReference type="STRING" id="1192197.JBW_00187"/>
<protein>
    <recommendedName>
        <fullName evidence="1">LarA-like N-terminal domain-containing protein</fullName>
    </recommendedName>
</protein>
<dbReference type="OrthoDB" id="9788398at2"/>
<dbReference type="Gene3D" id="3.40.50.11440">
    <property type="match status" value="1"/>
</dbReference>